<dbReference type="CDD" id="cd19358">
    <property type="entry name" value="TenA_E_Spr0628-like"/>
    <property type="match status" value="1"/>
</dbReference>
<dbReference type="PIRSF" id="PIRSF003170">
    <property type="entry name" value="Pet18p"/>
    <property type="match status" value="1"/>
</dbReference>
<dbReference type="GO" id="GO:0009229">
    <property type="term" value="P:thiamine diphosphate biosynthetic process"/>
    <property type="evidence" value="ECO:0007669"/>
    <property type="project" value="UniProtKB-UniPathway"/>
</dbReference>
<comment type="pathway">
    <text evidence="1">Cofactor biosynthesis; thiamine diphosphate biosynthesis.</text>
</comment>
<feature type="binding site" evidence="3">
    <location>
        <position position="86"/>
    </location>
    <ligand>
        <name>substrate</name>
    </ligand>
</feature>
<evidence type="ECO:0000256" key="2">
    <source>
        <dbReference type="PIRSR" id="PIRSR003170-1"/>
    </source>
</evidence>
<feature type="binding site" evidence="3">
    <location>
        <position position="140"/>
    </location>
    <ligand>
        <name>substrate</name>
    </ligand>
</feature>
<dbReference type="eggNOG" id="COG0819">
    <property type="taxonomic scope" value="Bacteria"/>
</dbReference>
<proteinExistence type="inferred from homology"/>
<keyword evidence="1" id="KW-0784">Thiamine biosynthesis</keyword>
<dbReference type="InterPro" id="IPR004305">
    <property type="entry name" value="Thiaminase-2/PQQC"/>
</dbReference>
<gene>
    <name evidence="5" type="ORF">HMPREF0551_0158</name>
</gene>
<comment type="caution">
    <text evidence="5">The sequence shown here is derived from an EMBL/GenBank/DDBJ whole genome shotgun (WGS) entry which is preliminary data.</text>
</comment>
<dbReference type="UniPathway" id="UPA00060"/>
<evidence type="ECO:0000256" key="3">
    <source>
        <dbReference type="PIRSR" id="PIRSR003170-2"/>
    </source>
</evidence>
<comment type="catalytic activity">
    <reaction evidence="1">
        <text>thiamine + H2O = 5-(2-hydroxyethyl)-4-methylthiazole + 4-amino-5-hydroxymethyl-2-methylpyrimidine + H(+)</text>
        <dbReference type="Rhea" id="RHEA:17509"/>
        <dbReference type="ChEBI" id="CHEBI:15377"/>
        <dbReference type="ChEBI" id="CHEBI:15378"/>
        <dbReference type="ChEBI" id="CHEBI:16892"/>
        <dbReference type="ChEBI" id="CHEBI:17957"/>
        <dbReference type="ChEBI" id="CHEBI:18385"/>
        <dbReference type="EC" id="3.5.99.2"/>
    </reaction>
</comment>
<dbReference type="Pfam" id="PF03070">
    <property type="entry name" value="TENA_THI-4"/>
    <property type="match status" value="1"/>
</dbReference>
<dbReference type="PANTHER" id="PTHR43198:SF2">
    <property type="entry name" value="SI:CH1073-67J19.1-RELATED"/>
    <property type="match status" value="1"/>
</dbReference>
<dbReference type="InterPro" id="IPR050967">
    <property type="entry name" value="Thiamine_Salvage_TenA"/>
</dbReference>
<dbReference type="STRING" id="887898.HMPREF0551_0158"/>
<evidence type="ECO:0000313" key="6">
    <source>
        <dbReference type="Proteomes" id="UP000011021"/>
    </source>
</evidence>
<evidence type="ECO:0000313" key="5">
    <source>
        <dbReference type="EMBL" id="EFV95975.1"/>
    </source>
</evidence>
<dbReference type="HOGENOM" id="CLU_077537_0_1_4"/>
<accession>E7RUJ2</accession>
<dbReference type="InterPro" id="IPR026285">
    <property type="entry name" value="TenA_E"/>
</dbReference>
<protein>
    <recommendedName>
        <fullName evidence="1">Aminopyrimidine aminohydrolase</fullName>
        <ecNumber evidence="1">3.5.99.2</ecNumber>
    </recommendedName>
</protein>
<feature type="domain" description="Thiaminase-2/PQQC" evidence="4">
    <location>
        <begin position="14"/>
        <end position="218"/>
    </location>
</feature>
<evidence type="ECO:0000256" key="1">
    <source>
        <dbReference type="PIRNR" id="PIRNR003170"/>
    </source>
</evidence>
<dbReference type="SUPFAM" id="SSF48613">
    <property type="entry name" value="Heme oxygenase-like"/>
    <property type="match status" value="1"/>
</dbReference>
<name>E7RUJ2_9BURK</name>
<organism evidence="5 6">
    <name type="scientific">Lautropia mirabilis ATCC 51599</name>
    <dbReference type="NCBI Taxonomy" id="887898"/>
    <lineage>
        <taxon>Bacteria</taxon>
        <taxon>Pseudomonadati</taxon>
        <taxon>Pseudomonadota</taxon>
        <taxon>Betaproteobacteria</taxon>
        <taxon>Burkholderiales</taxon>
        <taxon>Burkholderiaceae</taxon>
        <taxon>Lautropia</taxon>
    </lineage>
</organism>
<dbReference type="EC" id="3.5.99.2" evidence="1"/>
<dbReference type="InterPro" id="IPR016084">
    <property type="entry name" value="Haem_Oase-like_multi-hlx"/>
</dbReference>
<dbReference type="GO" id="GO:0005829">
    <property type="term" value="C:cytosol"/>
    <property type="evidence" value="ECO:0007669"/>
    <property type="project" value="TreeGrafter"/>
</dbReference>
<feature type="active site" description="Proton donor" evidence="2">
    <location>
        <position position="209"/>
    </location>
</feature>
<keyword evidence="6" id="KW-1185">Reference proteome</keyword>
<evidence type="ECO:0000259" key="4">
    <source>
        <dbReference type="Pfam" id="PF03070"/>
    </source>
</evidence>
<dbReference type="EMBL" id="AEQP01000001">
    <property type="protein sequence ID" value="EFV95975.1"/>
    <property type="molecule type" value="Genomic_DNA"/>
</dbReference>
<sequence length="220" mass="25426">MNAPAPFSQLLRAECQEDWQAAIQHRFVDEIFAGTLANEHLRHYLVQDYQFVDRFVALLGAAIASADQYAARVRFSQFAAMITSDENTYFQRCFDLLRVPAIERSTPTLDDVTLQFQELMHEAAETRRYASALAVLCVAEGLYLEWADQPGRALPPEFQHAEWITLHANDFFRDFVAWLRSELDRVGATIPVEQQDEARRFFHRAVALERAFFDAVYTER</sequence>
<dbReference type="Proteomes" id="UP000011021">
    <property type="component" value="Unassembled WGS sequence"/>
</dbReference>
<dbReference type="GO" id="GO:0050334">
    <property type="term" value="F:thiaminase activity"/>
    <property type="evidence" value="ECO:0007669"/>
    <property type="project" value="UniProtKB-UniRule"/>
</dbReference>
<comment type="similarity">
    <text evidence="1">Belongs to the TenA family.</text>
</comment>
<dbReference type="Gene3D" id="1.20.910.10">
    <property type="entry name" value="Heme oxygenase-like"/>
    <property type="match status" value="1"/>
</dbReference>
<reference evidence="5 6" key="1">
    <citation type="submission" date="2010-12" db="EMBL/GenBank/DDBJ databases">
        <authorList>
            <person name="Muzny D."/>
            <person name="Qin X."/>
            <person name="Deng J."/>
            <person name="Jiang H."/>
            <person name="Liu Y."/>
            <person name="Qu J."/>
            <person name="Song X.-Z."/>
            <person name="Zhang L."/>
            <person name="Thornton R."/>
            <person name="Coyle M."/>
            <person name="Francisco L."/>
            <person name="Jackson L."/>
            <person name="Javaid M."/>
            <person name="Korchina V."/>
            <person name="Kovar C."/>
            <person name="Mata R."/>
            <person name="Mathew T."/>
            <person name="Ngo R."/>
            <person name="Nguyen L."/>
            <person name="Nguyen N."/>
            <person name="Okwuonu G."/>
            <person name="Ongeri F."/>
            <person name="Pham C."/>
            <person name="Simmons D."/>
            <person name="Wilczek-Boney K."/>
            <person name="Hale W."/>
            <person name="Jakkamsetti A."/>
            <person name="Pham P."/>
            <person name="Ruth R."/>
            <person name="San Lucas F."/>
            <person name="Warren J."/>
            <person name="Zhang J."/>
            <person name="Zhao Z."/>
            <person name="Zhou C."/>
            <person name="Zhu D."/>
            <person name="Lee S."/>
            <person name="Bess C."/>
            <person name="Blankenburg K."/>
            <person name="Forbes L."/>
            <person name="Fu Q."/>
            <person name="Gubbala S."/>
            <person name="Hirani K."/>
            <person name="Jayaseelan J.C."/>
            <person name="Lara F."/>
            <person name="Munidasa M."/>
            <person name="Palculict T."/>
            <person name="Patil S."/>
            <person name="Pu L.-L."/>
            <person name="Saada N."/>
            <person name="Tang L."/>
            <person name="Weissenberger G."/>
            <person name="Zhu Y."/>
            <person name="Hemphill L."/>
            <person name="Shang Y."/>
            <person name="Youmans B."/>
            <person name="Ayvaz T."/>
            <person name="Ross M."/>
            <person name="Santibanez J."/>
            <person name="Aqrawi P."/>
            <person name="Gross S."/>
            <person name="Joshi V."/>
            <person name="Fowler G."/>
            <person name="Nazareth L."/>
            <person name="Reid J."/>
            <person name="Worley K."/>
            <person name="Petrosino J."/>
            <person name="Highlander S."/>
            <person name="Gibbs R."/>
        </authorList>
    </citation>
    <scope>NUCLEOTIDE SEQUENCE [LARGE SCALE GENOMIC DNA]</scope>
    <source>
        <strain evidence="5 6">ATCC 51599</strain>
    </source>
</reference>
<feature type="binding site" evidence="3">
    <location>
        <position position="48"/>
    </location>
    <ligand>
        <name>substrate</name>
    </ligand>
</feature>
<dbReference type="PANTHER" id="PTHR43198">
    <property type="entry name" value="BIFUNCTIONAL TH2 PROTEIN"/>
    <property type="match status" value="1"/>
</dbReference>
<dbReference type="GO" id="GO:0009228">
    <property type="term" value="P:thiamine biosynthetic process"/>
    <property type="evidence" value="ECO:0007669"/>
    <property type="project" value="UniProtKB-KW"/>
</dbReference>
<keyword evidence="1" id="KW-0378">Hydrolase</keyword>
<dbReference type="AlphaFoldDB" id="E7RUJ2"/>
<comment type="catalytic activity">
    <reaction evidence="1">
        <text>4-amino-5-aminomethyl-2-methylpyrimidine + H2O = 4-amino-5-hydroxymethyl-2-methylpyrimidine + NH4(+)</text>
        <dbReference type="Rhea" id="RHEA:31799"/>
        <dbReference type="ChEBI" id="CHEBI:15377"/>
        <dbReference type="ChEBI" id="CHEBI:16892"/>
        <dbReference type="ChEBI" id="CHEBI:28938"/>
        <dbReference type="ChEBI" id="CHEBI:63416"/>
        <dbReference type="EC" id="3.5.99.2"/>
    </reaction>
</comment>
<dbReference type="RefSeq" id="WP_005671916.1">
    <property type="nucleotide sequence ID" value="NZ_CP146288.1"/>
</dbReference>
<comment type="function">
    <text evidence="1">Catalyzes an amino-pyrimidine hydrolysis reaction at the C5' of the pyrimidine moiety of thiamine compounds, a reaction that is part of a thiamine salvage pathway. Thus, catalyzes the conversion of 4-amino-5-aminomethyl-2-methylpyrimidine to 4-amino-5-hydroxymethyl-2-methylpyrimidine (HMP).</text>
</comment>